<reference evidence="3" key="1">
    <citation type="submission" date="2019-08" db="EMBL/GenBank/DDBJ databases">
        <title>The improved chromosome-level genome for the pearl oyster Pinctada fucata martensii using PacBio sequencing and Hi-C.</title>
        <authorList>
            <person name="Zheng Z."/>
        </authorList>
    </citation>
    <scope>NUCLEOTIDE SEQUENCE</scope>
    <source>
        <strain evidence="3">ZZ-2019</strain>
        <tissue evidence="3">Adductor muscle</tissue>
    </source>
</reference>
<comment type="caution">
    <text evidence="3">The sequence shown here is derived from an EMBL/GenBank/DDBJ whole genome shotgun (WGS) entry which is preliminary data.</text>
</comment>
<accession>A0AA88XQW6</accession>
<sequence length="558" mass="66568">MVLTDLPFERNALIHSRYQSIRRPGSAPLPKSEEEEKRRVGSKDYAAFLKEQERKVGPEGFLDSNKYSHSFLVGRNDKGRRRAASVTGRPSVVSLTSRIERDKKDYNRRIKVIEDHMWQHKQEERELKRMEGDIIKNQRAVRHTLRDFENTINKKRMLEEKKLNQGLEKYTVLRRDYVHKKEESTKSRIQHSINTDHSAKDTDRKIRLETSDLERRYKMKMGEMELKRAEVARMSQDFESRMKRKEEEQYKLKQELADLSIKLNMEAQKGRKQKFDFDKDKKKDQTSRIQEDLTAEKTKDNKLMKSDGDTKGAEMSKRKLSADLSLTKSHLDIKKRDEQRHLTDTQFRLDDNSSIQRQLNEAAVNAEMDLKAKQIDQKLEAHNARRVHLLNSTLKSRKERDGHHEEVCLSRFKKRFSEKQRLEHEDSLKFFQKMVSKGDDLEKNLYNTVRSSEYSRQKQEQIVRRTQQKLAEMKRKNAIAVKETLAETFRDEKELEQKLYREKAELDKIHAQREESYEKLQKHRQLLREDKHQLTEHEREHSRLIRIGSRTEHAAEAY</sequence>
<evidence type="ECO:0000256" key="2">
    <source>
        <dbReference type="SAM" id="MobiDB-lite"/>
    </source>
</evidence>
<organism evidence="3 4">
    <name type="scientific">Pinctada imbricata</name>
    <name type="common">Atlantic pearl-oyster</name>
    <name type="synonym">Pinctada martensii</name>
    <dbReference type="NCBI Taxonomy" id="66713"/>
    <lineage>
        <taxon>Eukaryota</taxon>
        <taxon>Metazoa</taxon>
        <taxon>Spiralia</taxon>
        <taxon>Lophotrochozoa</taxon>
        <taxon>Mollusca</taxon>
        <taxon>Bivalvia</taxon>
        <taxon>Autobranchia</taxon>
        <taxon>Pteriomorphia</taxon>
        <taxon>Pterioida</taxon>
        <taxon>Pterioidea</taxon>
        <taxon>Pteriidae</taxon>
        <taxon>Pinctada</taxon>
    </lineage>
</organism>
<feature type="coiled-coil region" evidence="1">
    <location>
        <begin position="456"/>
        <end position="540"/>
    </location>
</feature>
<evidence type="ECO:0000313" key="3">
    <source>
        <dbReference type="EMBL" id="KAK3090170.1"/>
    </source>
</evidence>
<dbReference type="EMBL" id="VSWD01000010">
    <property type="protein sequence ID" value="KAK3090170.1"/>
    <property type="molecule type" value="Genomic_DNA"/>
</dbReference>
<evidence type="ECO:0000313" key="4">
    <source>
        <dbReference type="Proteomes" id="UP001186944"/>
    </source>
</evidence>
<protein>
    <submittedName>
        <fullName evidence="3">Uncharacterized protein</fullName>
    </submittedName>
</protein>
<dbReference type="AlphaFoldDB" id="A0AA88XQW6"/>
<feature type="compositionally biased region" description="Basic and acidic residues" evidence="2">
    <location>
        <begin position="273"/>
        <end position="320"/>
    </location>
</feature>
<keyword evidence="4" id="KW-1185">Reference proteome</keyword>
<feature type="coiled-coil region" evidence="1">
    <location>
        <begin position="113"/>
        <end position="140"/>
    </location>
</feature>
<proteinExistence type="predicted"/>
<dbReference type="Proteomes" id="UP001186944">
    <property type="component" value="Unassembled WGS sequence"/>
</dbReference>
<feature type="region of interest" description="Disordered" evidence="2">
    <location>
        <begin position="270"/>
        <end position="320"/>
    </location>
</feature>
<feature type="region of interest" description="Disordered" evidence="2">
    <location>
        <begin position="17"/>
        <end position="41"/>
    </location>
</feature>
<feature type="compositionally biased region" description="Basic and acidic residues" evidence="2">
    <location>
        <begin position="31"/>
        <end position="41"/>
    </location>
</feature>
<keyword evidence="1" id="KW-0175">Coiled coil</keyword>
<evidence type="ECO:0000256" key="1">
    <source>
        <dbReference type="SAM" id="Coils"/>
    </source>
</evidence>
<name>A0AA88XQW6_PINIB</name>
<gene>
    <name evidence="3" type="ORF">FSP39_009693</name>
</gene>
<feature type="coiled-coil region" evidence="1">
    <location>
        <begin position="228"/>
        <end position="262"/>
    </location>
</feature>